<evidence type="ECO:0000256" key="6">
    <source>
        <dbReference type="SAM" id="Phobius"/>
    </source>
</evidence>
<dbReference type="PANTHER" id="PTHR13887:SF14">
    <property type="entry name" value="DISULFIDE BOND FORMATION PROTEIN D"/>
    <property type="match status" value="1"/>
</dbReference>
<dbReference type="Gene3D" id="3.40.30.10">
    <property type="entry name" value="Glutaredoxin"/>
    <property type="match status" value="1"/>
</dbReference>
<evidence type="ECO:0000256" key="1">
    <source>
        <dbReference type="ARBA" id="ARBA00005791"/>
    </source>
</evidence>
<evidence type="ECO:0000313" key="8">
    <source>
        <dbReference type="EMBL" id="AGU14350.1"/>
    </source>
</evidence>
<reference evidence="8 9" key="1">
    <citation type="journal article" date="2013" name="Genome Announc.">
        <title>Whole-Genome Sequence of the Clinical Strain Corynebacterium argentoratense DSM 44202, Isolated from a Human Throat Specimen.</title>
        <authorList>
            <person name="Bomholt C."/>
            <person name="Glaub A."/>
            <person name="Gravermann K."/>
            <person name="Albersmeier A."/>
            <person name="Brinkrolf K."/>
            <person name="Ruckert C."/>
            <person name="Tauch A."/>
        </authorList>
    </citation>
    <scope>NUCLEOTIDE SEQUENCE [LARGE SCALE GENOMIC DNA]</scope>
    <source>
        <strain evidence="8">DSM 44202</strain>
    </source>
</reference>
<dbReference type="Pfam" id="PF13462">
    <property type="entry name" value="Thioredoxin_4"/>
    <property type="match status" value="1"/>
</dbReference>
<dbReference type="PATRIC" id="fig|1348662.3.peg.148"/>
<dbReference type="PANTHER" id="PTHR13887">
    <property type="entry name" value="GLUTATHIONE S-TRANSFERASE KAPPA"/>
    <property type="match status" value="1"/>
</dbReference>
<dbReference type="SUPFAM" id="SSF52833">
    <property type="entry name" value="Thioredoxin-like"/>
    <property type="match status" value="1"/>
</dbReference>
<evidence type="ECO:0000256" key="4">
    <source>
        <dbReference type="ARBA" id="ARBA00023157"/>
    </source>
</evidence>
<evidence type="ECO:0000256" key="3">
    <source>
        <dbReference type="ARBA" id="ARBA00023002"/>
    </source>
</evidence>
<dbReference type="eggNOG" id="COG1651">
    <property type="taxonomic scope" value="Bacteria"/>
</dbReference>
<dbReference type="InterPro" id="IPR012336">
    <property type="entry name" value="Thioredoxin-like_fold"/>
</dbReference>
<dbReference type="InterPro" id="IPR036249">
    <property type="entry name" value="Thioredoxin-like_sf"/>
</dbReference>
<dbReference type="EMBL" id="CP006365">
    <property type="protein sequence ID" value="AGU14350.1"/>
    <property type="molecule type" value="Genomic_DNA"/>
</dbReference>
<dbReference type="STRING" id="1348662.CARG_00760"/>
<keyword evidence="6" id="KW-0472">Membrane</keyword>
<evidence type="ECO:0000313" key="9">
    <source>
        <dbReference type="Proteomes" id="UP000016943"/>
    </source>
</evidence>
<comment type="similarity">
    <text evidence="1">Belongs to the thioredoxin family. DsbA subfamily.</text>
</comment>
<keyword evidence="2" id="KW-0732">Signal</keyword>
<keyword evidence="6" id="KW-1133">Transmembrane helix</keyword>
<evidence type="ECO:0000256" key="2">
    <source>
        <dbReference type="ARBA" id="ARBA00022729"/>
    </source>
</evidence>
<organism evidence="8 9">
    <name type="scientific">Corynebacterium argentoratense DSM 44202</name>
    <dbReference type="NCBI Taxonomy" id="1348662"/>
    <lineage>
        <taxon>Bacteria</taxon>
        <taxon>Bacillati</taxon>
        <taxon>Actinomycetota</taxon>
        <taxon>Actinomycetes</taxon>
        <taxon>Mycobacteriales</taxon>
        <taxon>Corynebacteriaceae</taxon>
        <taxon>Corynebacterium</taxon>
    </lineage>
</organism>
<name>U3GSE0_9CORY</name>
<keyword evidence="5" id="KW-0676">Redox-active center</keyword>
<dbReference type="AlphaFoldDB" id="U3GSE0"/>
<keyword evidence="4" id="KW-1015">Disulfide bond</keyword>
<accession>U3GSE0</accession>
<sequence length="301" mass="31800">MKNVTKTTWAFLAMLIIIAGLGGYVLGERGNNTANNAAAGGGTATTGEGTGAQGGDTAALAALVAPGKGDRTEKAIKANDDGTYDAMIFGPGGPLETQDDILNIHRRNPADPFAIGAIDAPVVISEYSDFECPFCSRYANQTEPTILKDYVDKGLVRIEWNDMAINGPNAVAAAKAGRAAAEQGKFQEFKHALYSASKDINGHPGFDIDDFVRFAEEAGVEDMDKFREDATSDKFDQVVSEARAYASSLGVTGTPGFLVGDQFIAGAQPTENFIEVINNQLARVQQGINSVPEEAKKAAKN</sequence>
<feature type="transmembrane region" description="Helical" evidence="6">
    <location>
        <begin position="7"/>
        <end position="26"/>
    </location>
</feature>
<protein>
    <recommendedName>
        <fullName evidence="7">Thioredoxin-like fold domain-containing protein</fullName>
    </recommendedName>
</protein>
<keyword evidence="9" id="KW-1185">Reference proteome</keyword>
<dbReference type="GO" id="GO:0016491">
    <property type="term" value="F:oxidoreductase activity"/>
    <property type="evidence" value="ECO:0007669"/>
    <property type="project" value="UniProtKB-KW"/>
</dbReference>
<dbReference type="KEGG" id="caz:CARG_00760"/>
<evidence type="ECO:0000259" key="7">
    <source>
        <dbReference type="Pfam" id="PF13462"/>
    </source>
</evidence>
<evidence type="ECO:0000256" key="5">
    <source>
        <dbReference type="ARBA" id="ARBA00023284"/>
    </source>
</evidence>
<keyword evidence="3" id="KW-0560">Oxidoreductase</keyword>
<proteinExistence type="inferred from homology"/>
<keyword evidence="6" id="KW-0812">Transmembrane</keyword>
<gene>
    <name evidence="8" type="ORF">CARG_00760</name>
</gene>
<dbReference type="Proteomes" id="UP000016943">
    <property type="component" value="Chromosome"/>
</dbReference>
<dbReference type="HOGENOM" id="CLU_000288_47_1_11"/>
<feature type="domain" description="Thioredoxin-like fold" evidence="7">
    <location>
        <begin position="113"/>
        <end position="278"/>
    </location>
</feature>